<accession>A0ABP9RNM9</accession>
<evidence type="ECO:0000256" key="1">
    <source>
        <dbReference type="SAM" id="Phobius"/>
    </source>
</evidence>
<sequence>MPRAPSGATTLPVTTMVWLSTAILIGAIGGAAIVAGGVAGDPMEKMIDAESQTATTER</sequence>
<organism evidence="2 3">
    <name type="scientific">Rugosimonospora acidiphila</name>
    <dbReference type="NCBI Taxonomy" id="556531"/>
    <lineage>
        <taxon>Bacteria</taxon>
        <taxon>Bacillati</taxon>
        <taxon>Actinomycetota</taxon>
        <taxon>Actinomycetes</taxon>
        <taxon>Micromonosporales</taxon>
        <taxon>Micromonosporaceae</taxon>
        <taxon>Rugosimonospora</taxon>
    </lineage>
</organism>
<keyword evidence="3" id="KW-1185">Reference proteome</keyword>
<proteinExistence type="predicted"/>
<keyword evidence="1" id="KW-0472">Membrane</keyword>
<protein>
    <submittedName>
        <fullName evidence="2">Uncharacterized protein</fullName>
    </submittedName>
</protein>
<keyword evidence="1" id="KW-1133">Transmembrane helix</keyword>
<evidence type="ECO:0000313" key="3">
    <source>
        <dbReference type="Proteomes" id="UP001501570"/>
    </source>
</evidence>
<dbReference type="EMBL" id="BAABJQ010000004">
    <property type="protein sequence ID" value="GAA5182535.1"/>
    <property type="molecule type" value="Genomic_DNA"/>
</dbReference>
<comment type="caution">
    <text evidence="2">The sequence shown here is derived from an EMBL/GenBank/DDBJ whole genome shotgun (WGS) entry which is preliminary data.</text>
</comment>
<feature type="transmembrane region" description="Helical" evidence="1">
    <location>
        <begin position="16"/>
        <end position="39"/>
    </location>
</feature>
<evidence type="ECO:0000313" key="2">
    <source>
        <dbReference type="EMBL" id="GAA5182535.1"/>
    </source>
</evidence>
<dbReference type="RefSeq" id="WP_345628131.1">
    <property type="nucleotide sequence ID" value="NZ_BAABJQ010000004.1"/>
</dbReference>
<name>A0ABP9RNM9_9ACTN</name>
<keyword evidence="1" id="KW-0812">Transmembrane</keyword>
<reference evidence="3" key="1">
    <citation type="journal article" date="2019" name="Int. J. Syst. Evol. Microbiol.">
        <title>The Global Catalogue of Microorganisms (GCM) 10K type strain sequencing project: providing services to taxonomists for standard genome sequencing and annotation.</title>
        <authorList>
            <consortium name="The Broad Institute Genomics Platform"/>
            <consortium name="The Broad Institute Genome Sequencing Center for Infectious Disease"/>
            <person name="Wu L."/>
            <person name="Ma J."/>
        </authorList>
    </citation>
    <scope>NUCLEOTIDE SEQUENCE [LARGE SCALE GENOMIC DNA]</scope>
    <source>
        <strain evidence="3">JCM 18304</strain>
    </source>
</reference>
<dbReference type="Proteomes" id="UP001501570">
    <property type="component" value="Unassembled WGS sequence"/>
</dbReference>
<gene>
    <name evidence="2" type="ORF">GCM10023322_19750</name>
</gene>